<keyword evidence="2" id="KW-0812">Transmembrane</keyword>
<feature type="transmembrane region" description="Helical" evidence="2">
    <location>
        <begin position="64"/>
        <end position="82"/>
    </location>
</feature>
<evidence type="ECO:0000256" key="1">
    <source>
        <dbReference type="SAM" id="MobiDB-lite"/>
    </source>
</evidence>
<proteinExistence type="predicted"/>
<name>A0ABV3JZW6_STRON</name>
<accession>A0ABV3JZW6</accession>
<gene>
    <name evidence="4" type="ORF">AB0L16_18480</name>
</gene>
<dbReference type="RefSeq" id="WP_109278052.1">
    <property type="nucleotide sequence ID" value="NZ_JBFAUK010000014.1"/>
</dbReference>
<dbReference type="CDD" id="cd03392">
    <property type="entry name" value="PAP2_like_2"/>
    <property type="match status" value="1"/>
</dbReference>
<keyword evidence="2" id="KW-0472">Membrane</keyword>
<evidence type="ECO:0000259" key="3">
    <source>
        <dbReference type="SMART" id="SM00014"/>
    </source>
</evidence>
<dbReference type="Proteomes" id="UP001552594">
    <property type="component" value="Unassembled WGS sequence"/>
</dbReference>
<sequence>MNRRTVAKPAGRAGLGAWTAFGVLTVVVATGAGGPLGPDNGLLSWSVAHRPATALTLARWVTDTGTGVVPYLLAALAGLVAGRTPRHRLLAAALCAACLGAGQALRYGVMELAHRARPPRGDWAAHASGWSFPSGHTTTSALAAGLLIVAVSVRAPRGATPLRLAVGCWAVLVGLTRVYLGVHWSTDVVGGWLFATGWLGMCLWAMSRWLPESFIAGTTQPPNGPTEDNKAPQIPDS</sequence>
<dbReference type="PANTHER" id="PTHR14969">
    <property type="entry name" value="SPHINGOSINE-1-PHOSPHATE PHOSPHOHYDROLASE"/>
    <property type="match status" value="1"/>
</dbReference>
<dbReference type="InterPro" id="IPR000326">
    <property type="entry name" value="PAP2/HPO"/>
</dbReference>
<feature type="transmembrane region" description="Helical" evidence="2">
    <location>
        <begin position="162"/>
        <end position="182"/>
    </location>
</feature>
<feature type="transmembrane region" description="Helical" evidence="2">
    <location>
        <begin position="188"/>
        <end position="206"/>
    </location>
</feature>
<comment type="caution">
    <text evidence="4">The sequence shown here is derived from an EMBL/GenBank/DDBJ whole genome shotgun (WGS) entry which is preliminary data.</text>
</comment>
<feature type="region of interest" description="Disordered" evidence="1">
    <location>
        <begin position="216"/>
        <end position="237"/>
    </location>
</feature>
<protein>
    <submittedName>
        <fullName evidence="4">Phosphatase PAP2 family protein</fullName>
    </submittedName>
</protein>
<feature type="transmembrane region" description="Helical" evidence="2">
    <location>
        <begin position="129"/>
        <end position="150"/>
    </location>
</feature>
<feature type="transmembrane region" description="Helical" evidence="2">
    <location>
        <begin position="89"/>
        <end position="109"/>
    </location>
</feature>
<organism evidence="4 5">
    <name type="scientific">Streptomyces orinoci</name>
    <name type="common">Streptoverticillium orinoci</name>
    <dbReference type="NCBI Taxonomy" id="67339"/>
    <lineage>
        <taxon>Bacteria</taxon>
        <taxon>Bacillati</taxon>
        <taxon>Actinomycetota</taxon>
        <taxon>Actinomycetes</taxon>
        <taxon>Kitasatosporales</taxon>
        <taxon>Streptomycetaceae</taxon>
        <taxon>Streptomyces</taxon>
    </lineage>
</organism>
<dbReference type="SUPFAM" id="SSF48317">
    <property type="entry name" value="Acid phosphatase/Vanadium-dependent haloperoxidase"/>
    <property type="match status" value="1"/>
</dbReference>
<evidence type="ECO:0000313" key="4">
    <source>
        <dbReference type="EMBL" id="MEV5508434.1"/>
    </source>
</evidence>
<feature type="domain" description="Phosphatidic acid phosphatase type 2/haloperoxidase" evidence="3">
    <location>
        <begin position="92"/>
        <end position="205"/>
    </location>
</feature>
<evidence type="ECO:0000256" key="2">
    <source>
        <dbReference type="SAM" id="Phobius"/>
    </source>
</evidence>
<reference evidence="4 5" key="1">
    <citation type="submission" date="2024-06" db="EMBL/GenBank/DDBJ databases">
        <title>The Natural Products Discovery Center: Release of the First 8490 Sequenced Strains for Exploring Actinobacteria Biosynthetic Diversity.</title>
        <authorList>
            <person name="Kalkreuter E."/>
            <person name="Kautsar S.A."/>
            <person name="Yang D."/>
            <person name="Bader C.D."/>
            <person name="Teijaro C.N."/>
            <person name="Fluegel L."/>
            <person name="Davis C.M."/>
            <person name="Simpson J.R."/>
            <person name="Lauterbach L."/>
            <person name="Steele A.D."/>
            <person name="Gui C."/>
            <person name="Meng S."/>
            <person name="Li G."/>
            <person name="Viehrig K."/>
            <person name="Ye F."/>
            <person name="Su P."/>
            <person name="Kiefer A.F."/>
            <person name="Nichols A."/>
            <person name="Cepeda A.J."/>
            <person name="Yan W."/>
            <person name="Fan B."/>
            <person name="Jiang Y."/>
            <person name="Adhikari A."/>
            <person name="Zheng C.-J."/>
            <person name="Schuster L."/>
            <person name="Cowan T.M."/>
            <person name="Smanski M.J."/>
            <person name="Chevrette M.G."/>
            <person name="De Carvalho L.P.S."/>
            <person name="Shen B."/>
        </authorList>
    </citation>
    <scope>NUCLEOTIDE SEQUENCE [LARGE SCALE GENOMIC DNA]</scope>
    <source>
        <strain evidence="4 5">NPDC052347</strain>
    </source>
</reference>
<dbReference type="SMART" id="SM00014">
    <property type="entry name" value="acidPPc"/>
    <property type="match status" value="1"/>
</dbReference>
<keyword evidence="5" id="KW-1185">Reference proteome</keyword>
<dbReference type="EMBL" id="JBFAUK010000014">
    <property type="protein sequence ID" value="MEV5508434.1"/>
    <property type="molecule type" value="Genomic_DNA"/>
</dbReference>
<dbReference type="Pfam" id="PF01569">
    <property type="entry name" value="PAP2"/>
    <property type="match status" value="1"/>
</dbReference>
<dbReference type="Gene3D" id="1.20.144.10">
    <property type="entry name" value="Phosphatidic acid phosphatase type 2/haloperoxidase"/>
    <property type="match status" value="1"/>
</dbReference>
<dbReference type="PANTHER" id="PTHR14969:SF13">
    <property type="entry name" value="AT30094P"/>
    <property type="match status" value="1"/>
</dbReference>
<evidence type="ECO:0000313" key="5">
    <source>
        <dbReference type="Proteomes" id="UP001552594"/>
    </source>
</evidence>
<dbReference type="InterPro" id="IPR036938">
    <property type="entry name" value="PAP2/HPO_sf"/>
</dbReference>
<keyword evidence="2" id="KW-1133">Transmembrane helix</keyword>